<accession>A0A1I7WHZ9</accession>
<name>A0A1I7WHZ9_HETBA</name>
<keyword evidence="1" id="KW-1185">Reference proteome</keyword>
<reference evidence="2" key="1">
    <citation type="submission" date="2016-11" db="UniProtKB">
        <authorList>
            <consortium name="WormBaseParasite"/>
        </authorList>
    </citation>
    <scope>IDENTIFICATION</scope>
</reference>
<evidence type="ECO:0000313" key="1">
    <source>
        <dbReference type="Proteomes" id="UP000095283"/>
    </source>
</evidence>
<dbReference type="Proteomes" id="UP000095283">
    <property type="component" value="Unplaced"/>
</dbReference>
<sequence>MSLWLRTSPIEENYLFGHTLSELVFPQRFSITFRSGDREAQFIKTMFLL</sequence>
<evidence type="ECO:0000313" key="2">
    <source>
        <dbReference type="WBParaSite" id="Hba_04632"/>
    </source>
</evidence>
<proteinExistence type="predicted"/>
<protein>
    <submittedName>
        <fullName evidence="2">CUB domain-containing protein</fullName>
    </submittedName>
</protein>
<dbReference type="AlphaFoldDB" id="A0A1I7WHZ9"/>
<organism evidence="1 2">
    <name type="scientific">Heterorhabditis bacteriophora</name>
    <name type="common">Entomopathogenic nematode worm</name>
    <dbReference type="NCBI Taxonomy" id="37862"/>
    <lineage>
        <taxon>Eukaryota</taxon>
        <taxon>Metazoa</taxon>
        <taxon>Ecdysozoa</taxon>
        <taxon>Nematoda</taxon>
        <taxon>Chromadorea</taxon>
        <taxon>Rhabditida</taxon>
        <taxon>Rhabditina</taxon>
        <taxon>Rhabditomorpha</taxon>
        <taxon>Strongyloidea</taxon>
        <taxon>Heterorhabditidae</taxon>
        <taxon>Heterorhabditis</taxon>
    </lineage>
</organism>
<dbReference type="WBParaSite" id="Hba_04632">
    <property type="protein sequence ID" value="Hba_04632"/>
    <property type="gene ID" value="Hba_04632"/>
</dbReference>